<keyword evidence="2" id="KW-0456">Lyase</keyword>
<dbReference type="PANTHER" id="PTHR43194">
    <property type="entry name" value="HYDROLASE ALPHA/BETA FOLD FAMILY"/>
    <property type="match status" value="1"/>
</dbReference>
<dbReference type="AlphaFoldDB" id="A0A6S7AUQ4"/>
<evidence type="ECO:0000313" key="3">
    <source>
        <dbReference type="Proteomes" id="UP000494111"/>
    </source>
</evidence>
<protein>
    <submittedName>
        <fullName evidence="2">2-succinyl-6-hydroxy-2, 4-cyclohexadiene-1-carboxylate synthase</fullName>
        <ecNumber evidence="2">4.2.99.20</ecNumber>
    </submittedName>
</protein>
<dbReference type="RefSeq" id="WP_175192103.1">
    <property type="nucleotide sequence ID" value="NZ_CADIJO010000008.1"/>
</dbReference>
<dbReference type="Pfam" id="PF12697">
    <property type="entry name" value="Abhydrolase_6"/>
    <property type="match status" value="1"/>
</dbReference>
<reference evidence="2 3" key="1">
    <citation type="submission" date="2020-04" db="EMBL/GenBank/DDBJ databases">
        <authorList>
            <person name="De Canck E."/>
        </authorList>
    </citation>
    <scope>NUCLEOTIDE SEQUENCE [LARGE SCALE GENOMIC DNA]</scope>
    <source>
        <strain evidence="2 3">LMG 3458</strain>
    </source>
</reference>
<dbReference type="Gene3D" id="3.40.50.1820">
    <property type="entry name" value="alpha/beta hydrolase"/>
    <property type="match status" value="1"/>
</dbReference>
<dbReference type="InterPro" id="IPR050228">
    <property type="entry name" value="Carboxylesterase_BioH"/>
</dbReference>
<dbReference type="PANTHER" id="PTHR43194:SF2">
    <property type="entry name" value="PEROXISOMAL MEMBRANE PROTEIN LPX1"/>
    <property type="match status" value="1"/>
</dbReference>
<dbReference type="InterPro" id="IPR000073">
    <property type="entry name" value="AB_hydrolase_1"/>
</dbReference>
<proteinExistence type="predicted"/>
<dbReference type="GO" id="GO:0070205">
    <property type="term" value="F:2-succinyl-6-hydroxy-2,4-cyclohexadiene-1-carboxylate synthase activity"/>
    <property type="evidence" value="ECO:0007669"/>
    <property type="project" value="UniProtKB-EC"/>
</dbReference>
<dbReference type="EC" id="4.2.99.20" evidence="2"/>
<gene>
    <name evidence="2" type="primary">menH_5</name>
    <name evidence="2" type="ORF">LMG3458_02826</name>
</gene>
<dbReference type="Proteomes" id="UP000494111">
    <property type="component" value="Unassembled WGS sequence"/>
</dbReference>
<dbReference type="InterPro" id="IPR000639">
    <property type="entry name" value="Epox_hydrolase-like"/>
</dbReference>
<dbReference type="EMBL" id="CADIJO010000008">
    <property type="protein sequence ID" value="CAB3704135.1"/>
    <property type="molecule type" value="Genomic_DNA"/>
</dbReference>
<dbReference type="PRINTS" id="PR00412">
    <property type="entry name" value="EPOXHYDRLASE"/>
</dbReference>
<name>A0A6S7AUQ4_9BURK</name>
<sequence length="278" mass="29417">MHSRFDVANGHAVLAGETVGRGDPVVFLHASICDRRMWRLQMAGIAASCQAIAYDRRGFGDTRGQAEEHSAVADLMAVIDVAARGKPVILVGCSQGARIALDAALLHPASVRGLVLISPTVAGAPEAALPPALQALMAPLKAAEAARDIDQVNRLKARVFLDGPLAAEGRVAGSVREQFLDMHGRALRAAPAGASQDNVAAYSRLQEFTAPALVMWGNLDFPHIQERARRVAQMLPQGEAYESVHAAHLPSMDHPAAITERLLAFIGRCPPGAGHAFS</sequence>
<feature type="domain" description="AB hydrolase-1" evidence="1">
    <location>
        <begin position="25"/>
        <end position="259"/>
    </location>
</feature>
<dbReference type="SUPFAM" id="SSF53474">
    <property type="entry name" value="alpha/beta-Hydrolases"/>
    <property type="match status" value="1"/>
</dbReference>
<accession>A0A6S7AUQ4</accession>
<evidence type="ECO:0000259" key="1">
    <source>
        <dbReference type="Pfam" id="PF12697"/>
    </source>
</evidence>
<organism evidence="2 3">
    <name type="scientific">Achromobacter deleyi</name>
    <dbReference type="NCBI Taxonomy" id="1353891"/>
    <lineage>
        <taxon>Bacteria</taxon>
        <taxon>Pseudomonadati</taxon>
        <taxon>Pseudomonadota</taxon>
        <taxon>Betaproteobacteria</taxon>
        <taxon>Burkholderiales</taxon>
        <taxon>Alcaligenaceae</taxon>
        <taxon>Achromobacter</taxon>
    </lineage>
</organism>
<dbReference type="InterPro" id="IPR029058">
    <property type="entry name" value="AB_hydrolase_fold"/>
</dbReference>
<evidence type="ECO:0000313" key="2">
    <source>
        <dbReference type="EMBL" id="CAB3704135.1"/>
    </source>
</evidence>